<dbReference type="GO" id="GO:0005657">
    <property type="term" value="C:replication fork"/>
    <property type="evidence" value="ECO:0007669"/>
    <property type="project" value="TreeGrafter"/>
</dbReference>
<evidence type="ECO:0000256" key="2">
    <source>
        <dbReference type="ARBA" id="ARBA00022741"/>
    </source>
</evidence>
<dbReference type="SUPFAM" id="SSF52540">
    <property type="entry name" value="P-loop containing nucleoside triphosphate hydrolases"/>
    <property type="match status" value="1"/>
</dbReference>
<keyword evidence="3" id="KW-0227">DNA damage</keyword>
<dbReference type="Proteomes" id="UP000747399">
    <property type="component" value="Unassembled WGS sequence"/>
</dbReference>
<dbReference type="InterPro" id="IPR020588">
    <property type="entry name" value="RecA_ATP-bd"/>
</dbReference>
<comment type="caution">
    <text evidence="9">The sequence shown here is derived from an EMBL/GenBank/DDBJ whole genome shotgun (WGS) entry which is preliminary data.</text>
</comment>
<evidence type="ECO:0000256" key="3">
    <source>
        <dbReference type="ARBA" id="ARBA00022763"/>
    </source>
</evidence>
<evidence type="ECO:0000256" key="7">
    <source>
        <dbReference type="ARBA" id="ARBA00040674"/>
    </source>
</evidence>
<keyword evidence="6" id="KW-0539">Nucleus</keyword>
<dbReference type="PANTHER" id="PTHR46239">
    <property type="entry name" value="DNA REPAIR PROTEIN RAD51 HOMOLOG 3 RAD51C"/>
    <property type="match status" value="1"/>
</dbReference>
<comment type="subcellular location">
    <subcellularLocation>
        <location evidence="1">Nucleus</location>
    </subcellularLocation>
</comment>
<evidence type="ECO:0000256" key="6">
    <source>
        <dbReference type="ARBA" id="ARBA00023242"/>
    </source>
</evidence>
<evidence type="ECO:0000259" key="8">
    <source>
        <dbReference type="PROSITE" id="PS50162"/>
    </source>
</evidence>
<keyword evidence="5" id="KW-0234">DNA repair</keyword>
<dbReference type="GO" id="GO:0000400">
    <property type="term" value="F:four-way junction DNA binding"/>
    <property type="evidence" value="ECO:0007669"/>
    <property type="project" value="TreeGrafter"/>
</dbReference>
<evidence type="ECO:0000313" key="10">
    <source>
        <dbReference type="Proteomes" id="UP000747399"/>
    </source>
</evidence>
<dbReference type="GO" id="GO:0140664">
    <property type="term" value="F:ATP-dependent DNA damage sensor activity"/>
    <property type="evidence" value="ECO:0007669"/>
    <property type="project" value="InterPro"/>
</dbReference>
<dbReference type="PANTHER" id="PTHR46239:SF1">
    <property type="entry name" value="DNA REPAIR PROTEIN RAD51 HOMOLOG 3"/>
    <property type="match status" value="1"/>
</dbReference>
<feature type="domain" description="RecA family profile 1" evidence="8">
    <location>
        <begin position="83"/>
        <end position="280"/>
    </location>
</feature>
<evidence type="ECO:0000256" key="4">
    <source>
        <dbReference type="ARBA" id="ARBA00022840"/>
    </source>
</evidence>
<evidence type="ECO:0000256" key="5">
    <source>
        <dbReference type="ARBA" id="ARBA00023204"/>
    </source>
</evidence>
<dbReference type="InterPro" id="IPR016467">
    <property type="entry name" value="DNA_recomb/repair_RecA-like"/>
</dbReference>
<evidence type="ECO:0000313" key="9">
    <source>
        <dbReference type="EMBL" id="GIL55290.1"/>
    </source>
</evidence>
<dbReference type="InterPro" id="IPR027417">
    <property type="entry name" value="P-loop_NTPase"/>
</dbReference>
<reference evidence="9" key="1">
    <citation type="journal article" date="2021" name="Proc. Natl. Acad. Sci. U.S.A.">
        <title>Three genomes in the algal genus Volvox reveal the fate of a haploid sex-determining region after a transition to homothallism.</title>
        <authorList>
            <person name="Yamamoto K."/>
            <person name="Hamaji T."/>
            <person name="Kawai-Toyooka H."/>
            <person name="Matsuzaki R."/>
            <person name="Takahashi F."/>
            <person name="Nishimura Y."/>
            <person name="Kawachi M."/>
            <person name="Noguchi H."/>
            <person name="Minakuchi Y."/>
            <person name="Umen J.G."/>
            <person name="Toyoda A."/>
            <person name="Nozaki H."/>
        </authorList>
    </citation>
    <scope>NUCLEOTIDE SEQUENCE</scope>
    <source>
        <strain evidence="9">NIES-3780</strain>
    </source>
</reference>
<keyword evidence="4" id="KW-0067">ATP-binding</keyword>
<dbReference type="EMBL" id="BNCO01000020">
    <property type="protein sequence ID" value="GIL55290.1"/>
    <property type="molecule type" value="Genomic_DNA"/>
</dbReference>
<dbReference type="PIRSF" id="PIRSF005856">
    <property type="entry name" value="Rad51"/>
    <property type="match status" value="1"/>
</dbReference>
<keyword evidence="10" id="KW-1185">Reference proteome</keyword>
<keyword evidence="2" id="KW-0547">Nucleotide-binding</keyword>
<gene>
    <name evidence="9" type="ORF">Vafri_10852</name>
</gene>
<dbReference type="PROSITE" id="PS50162">
    <property type="entry name" value="RECA_2"/>
    <property type="match status" value="1"/>
</dbReference>
<dbReference type="AlphaFoldDB" id="A0A8J4F015"/>
<dbReference type="GO" id="GO:0000707">
    <property type="term" value="P:meiotic DNA recombinase assembly"/>
    <property type="evidence" value="ECO:0007669"/>
    <property type="project" value="TreeGrafter"/>
</dbReference>
<proteinExistence type="predicted"/>
<dbReference type="InterPro" id="IPR003593">
    <property type="entry name" value="AAA+_ATPase"/>
</dbReference>
<dbReference type="GO" id="GO:0005524">
    <property type="term" value="F:ATP binding"/>
    <property type="evidence" value="ECO:0007669"/>
    <property type="project" value="UniProtKB-KW"/>
</dbReference>
<dbReference type="GO" id="GO:0033065">
    <property type="term" value="C:Rad51C-XRCC3 complex"/>
    <property type="evidence" value="ECO:0007669"/>
    <property type="project" value="TreeGrafter"/>
</dbReference>
<dbReference type="GO" id="GO:0007131">
    <property type="term" value="P:reciprocal meiotic recombination"/>
    <property type="evidence" value="ECO:0007669"/>
    <property type="project" value="TreeGrafter"/>
</dbReference>
<dbReference type="Gene3D" id="3.40.50.300">
    <property type="entry name" value="P-loop containing nucleotide triphosphate hydrolases"/>
    <property type="match status" value="1"/>
</dbReference>
<sequence>MLRQEVVTMPLPPHLRNKLLLAGFTNAGELERCGGPVALARETGMTPEEAHEVLQLLGERQPAGSDWRAGTVSAATLLEAHLAAPRIVTMCRDLDELLGGGVATGQVTEFCGVPGVGKTQLGMQLAVNVQVPAALAGAQGQAVYVDTEGSFMVERCADIAEGAVRHVTAMAEKQAACGRPALAEGFRSGAVVFNVTSLLRGIFYFRIHDYTEQLALINMLPRFLQQYPQIRLVVFDSITFHFRQDFTDMSQRTRVATLMAQQLIAAAQTYGVAVVLMNQVTTKVMEDGSSKLVPALGESWGHAASTRVMLHWGVHDNERHAALFKSPHLPPGNVAFTVTADGVRGLPRGSRGGPGLVTR</sequence>
<dbReference type="SMART" id="SM00382">
    <property type="entry name" value="AAA"/>
    <property type="match status" value="1"/>
</dbReference>
<organism evidence="9 10">
    <name type="scientific">Volvox africanus</name>
    <dbReference type="NCBI Taxonomy" id="51714"/>
    <lineage>
        <taxon>Eukaryota</taxon>
        <taxon>Viridiplantae</taxon>
        <taxon>Chlorophyta</taxon>
        <taxon>core chlorophytes</taxon>
        <taxon>Chlorophyceae</taxon>
        <taxon>CS clade</taxon>
        <taxon>Chlamydomonadales</taxon>
        <taxon>Volvocaceae</taxon>
        <taxon>Volvox</taxon>
    </lineage>
</organism>
<dbReference type="GO" id="GO:0033063">
    <property type="term" value="C:Rad51B-Rad51C-Rad51D-XRCC2 complex"/>
    <property type="evidence" value="ECO:0007669"/>
    <property type="project" value="TreeGrafter"/>
</dbReference>
<evidence type="ECO:0000256" key="1">
    <source>
        <dbReference type="ARBA" id="ARBA00004123"/>
    </source>
</evidence>
<protein>
    <recommendedName>
        <fullName evidence="7">DNA repair protein RAD51 homolog 3</fullName>
    </recommendedName>
</protein>
<name>A0A8J4F015_9CHLO</name>
<accession>A0A8J4F015</accession>
<dbReference type="InterPro" id="IPR052093">
    <property type="entry name" value="HR_Repair_Mediator"/>
</dbReference>
<dbReference type="CDD" id="cd19492">
    <property type="entry name" value="Rad51C"/>
    <property type="match status" value="1"/>
</dbReference>
<dbReference type="InterPro" id="IPR013632">
    <property type="entry name" value="Rad51_C"/>
</dbReference>
<dbReference type="GO" id="GO:0008821">
    <property type="term" value="F:crossover junction DNA endonuclease activity"/>
    <property type="evidence" value="ECO:0007669"/>
    <property type="project" value="TreeGrafter"/>
</dbReference>
<dbReference type="Pfam" id="PF08423">
    <property type="entry name" value="Rad51"/>
    <property type="match status" value="2"/>
</dbReference>